<evidence type="ECO:0000313" key="3">
    <source>
        <dbReference type="Proteomes" id="UP000734854"/>
    </source>
</evidence>
<evidence type="ECO:0000256" key="1">
    <source>
        <dbReference type="ARBA" id="ARBA00006974"/>
    </source>
</evidence>
<dbReference type="Proteomes" id="UP000734854">
    <property type="component" value="Unassembled WGS sequence"/>
</dbReference>
<name>A0A8J5KVD9_ZINOF</name>
<dbReference type="GO" id="GO:0009733">
    <property type="term" value="P:response to auxin"/>
    <property type="evidence" value="ECO:0007669"/>
    <property type="project" value="InterPro"/>
</dbReference>
<organism evidence="2 3">
    <name type="scientific">Zingiber officinale</name>
    <name type="common">Ginger</name>
    <name type="synonym">Amomum zingiber</name>
    <dbReference type="NCBI Taxonomy" id="94328"/>
    <lineage>
        <taxon>Eukaryota</taxon>
        <taxon>Viridiplantae</taxon>
        <taxon>Streptophyta</taxon>
        <taxon>Embryophyta</taxon>
        <taxon>Tracheophyta</taxon>
        <taxon>Spermatophyta</taxon>
        <taxon>Magnoliopsida</taxon>
        <taxon>Liliopsida</taxon>
        <taxon>Zingiberales</taxon>
        <taxon>Zingiberaceae</taxon>
        <taxon>Zingiber</taxon>
    </lineage>
</organism>
<dbReference type="PANTHER" id="PTHR31374">
    <property type="entry name" value="AUXIN-INDUCED PROTEIN-LIKE-RELATED"/>
    <property type="match status" value="1"/>
</dbReference>
<comment type="similarity">
    <text evidence="1">Belongs to the ARG7 family.</text>
</comment>
<evidence type="ECO:0008006" key="4">
    <source>
        <dbReference type="Google" id="ProtNLM"/>
    </source>
</evidence>
<dbReference type="PANTHER" id="PTHR31374:SF228">
    <property type="entry name" value="SAUR FAMILY PROTEIN"/>
    <property type="match status" value="1"/>
</dbReference>
<comment type="caution">
    <text evidence="2">The sequence shown here is derived from an EMBL/GenBank/DDBJ whole genome shotgun (WGS) entry which is preliminary data.</text>
</comment>
<proteinExistence type="inferred from homology"/>
<dbReference type="AlphaFoldDB" id="A0A8J5KVD9"/>
<keyword evidence="3" id="KW-1185">Reference proteome</keyword>
<dbReference type="Pfam" id="PF02519">
    <property type="entry name" value="Auxin_inducible"/>
    <property type="match status" value="1"/>
</dbReference>
<protein>
    <recommendedName>
        <fullName evidence="4">SAUR family protein</fullName>
    </recommendedName>
</protein>
<gene>
    <name evidence="2" type="ORF">ZIOFF_042352</name>
</gene>
<reference evidence="2 3" key="1">
    <citation type="submission" date="2020-08" db="EMBL/GenBank/DDBJ databases">
        <title>Plant Genome Project.</title>
        <authorList>
            <person name="Zhang R.-G."/>
        </authorList>
    </citation>
    <scope>NUCLEOTIDE SEQUENCE [LARGE SCALE GENOMIC DNA]</scope>
    <source>
        <tissue evidence="2">Rhizome</tissue>
    </source>
</reference>
<evidence type="ECO:0000313" key="2">
    <source>
        <dbReference type="EMBL" id="KAG6494592.1"/>
    </source>
</evidence>
<dbReference type="InterPro" id="IPR003676">
    <property type="entry name" value="SAUR_fam"/>
</dbReference>
<sequence>MQEVVEKRMKVKKGWLTVKVGNLDGGDGYQSFTIPISYLYHPLFSRLLESAGEVYGFRSSGPLKLPCSVDDFLRLRWFIERELHHQSHTLRIHNFPLLSC</sequence>
<accession>A0A8J5KVD9</accession>
<dbReference type="EMBL" id="JACMSC010000012">
    <property type="protein sequence ID" value="KAG6494592.1"/>
    <property type="molecule type" value="Genomic_DNA"/>
</dbReference>